<dbReference type="Proteomes" id="UP001138540">
    <property type="component" value="Unassembled WGS sequence"/>
</dbReference>
<organism evidence="1 2">
    <name type="scientific">Sphingobium lignivorans</name>
    <dbReference type="NCBI Taxonomy" id="2735886"/>
    <lineage>
        <taxon>Bacteria</taxon>
        <taxon>Pseudomonadati</taxon>
        <taxon>Pseudomonadota</taxon>
        <taxon>Alphaproteobacteria</taxon>
        <taxon>Sphingomonadales</taxon>
        <taxon>Sphingomonadaceae</taxon>
        <taxon>Sphingobium</taxon>
    </lineage>
</organism>
<protein>
    <submittedName>
        <fullName evidence="1">PhiE125 gp8 family phage protein</fullName>
    </submittedName>
</protein>
<sequence length="179" mass="18878">MTVTISTGGPLAVPLDDLKAYLQISLPDEDAALTGLIRAASETAERFIGQLLIARAVDEIVPAASAWRPLAIRPVQAITAVFGIPAEGAEFTLPVENYTIDIGADGTGRVRVANPGAAGRIRVTYVAGLASEAAALPDAIRHAIVRLAGERHARREGLETELPASVSALLRPWRRMVLA</sequence>
<evidence type="ECO:0000313" key="1">
    <source>
        <dbReference type="EMBL" id="MBB5987298.1"/>
    </source>
</evidence>
<dbReference type="Gene3D" id="1.10.3230.30">
    <property type="entry name" value="Phage gp6-like head-tail connector protein"/>
    <property type="match status" value="1"/>
</dbReference>
<dbReference type="NCBIfam" id="TIGR02215">
    <property type="entry name" value="phage_chp_gp8"/>
    <property type="match status" value="1"/>
</dbReference>
<reference evidence="1 2" key="1">
    <citation type="submission" date="2020-08" db="EMBL/GenBank/DDBJ databases">
        <title>Exploring microbial biodiversity for novel pathways involved in the catabolism of aromatic compounds derived from lignin.</title>
        <authorList>
            <person name="Elkins J."/>
        </authorList>
    </citation>
    <scope>NUCLEOTIDE SEQUENCE [LARGE SCALE GENOMIC DNA]</scope>
    <source>
        <strain evidence="1 2">B1D3A</strain>
    </source>
</reference>
<dbReference type="InterPro" id="IPR011738">
    <property type="entry name" value="Phage_CHP"/>
</dbReference>
<dbReference type="Pfam" id="PF05135">
    <property type="entry name" value="Phage_connect_1"/>
    <property type="match status" value="1"/>
</dbReference>
<dbReference type="InterPro" id="IPR021146">
    <property type="entry name" value="Phage_gp6-like_head-tail"/>
</dbReference>
<dbReference type="CDD" id="cd08054">
    <property type="entry name" value="gp6"/>
    <property type="match status" value="1"/>
</dbReference>
<name>A0ABR6NJ39_9SPHN</name>
<dbReference type="EMBL" id="JACHKA010000001">
    <property type="protein sequence ID" value="MBB5987298.1"/>
    <property type="molecule type" value="Genomic_DNA"/>
</dbReference>
<gene>
    <name evidence="1" type="ORF">HNP60_003272</name>
</gene>
<comment type="caution">
    <text evidence="1">The sequence shown here is derived from an EMBL/GenBank/DDBJ whole genome shotgun (WGS) entry which is preliminary data.</text>
</comment>
<proteinExistence type="predicted"/>
<accession>A0ABR6NJ39</accession>
<evidence type="ECO:0000313" key="2">
    <source>
        <dbReference type="Proteomes" id="UP001138540"/>
    </source>
</evidence>
<keyword evidence="2" id="KW-1185">Reference proteome</keyword>
<dbReference type="RefSeq" id="WP_184155761.1">
    <property type="nucleotide sequence ID" value="NZ_JACHKA010000001.1"/>
</dbReference>